<dbReference type="CDD" id="cd00221">
    <property type="entry name" value="Vsr"/>
    <property type="match status" value="1"/>
</dbReference>
<dbReference type="RefSeq" id="WP_275298184.1">
    <property type="nucleotide sequence ID" value="NZ_JABFUC010000008.1"/>
</dbReference>
<dbReference type="GO" id="GO:0004519">
    <property type="term" value="F:endonuclease activity"/>
    <property type="evidence" value="ECO:0007669"/>
    <property type="project" value="UniProtKB-KW"/>
</dbReference>
<keyword evidence="4 6" id="KW-0378">Hydrolase</keyword>
<keyword evidence="8" id="KW-1185">Reference proteome</keyword>
<dbReference type="Gene3D" id="3.40.960.10">
    <property type="entry name" value="VSR Endonuclease"/>
    <property type="match status" value="1"/>
</dbReference>
<sequence>MPDHVDSESRSRIMALVGSKNTKPELALRSFLHSKGYRFRLHRKDLPGTPDMVLPKYQLAIFVHGCYWHRHTGCAYATMPKSRVEFWKEKFVKNARRDSLQQEQLILDNWRVLVVWQCGMRHCKDSMNDLIEIIESEKVRNEWPIRPPKMRNFFNES</sequence>
<comment type="function">
    <text evidence="6">May nick specific sequences that contain T:G mispairs resulting from m5C-deamination.</text>
</comment>
<comment type="similarity">
    <text evidence="6">Belongs to the vsr family.</text>
</comment>
<accession>A0ABS9P9K4</accession>
<evidence type="ECO:0000313" key="7">
    <source>
        <dbReference type="EMBL" id="MCG6658443.1"/>
    </source>
</evidence>
<evidence type="ECO:0000313" key="8">
    <source>
        <dbReference type="Proteomes" id="UP000814385"/>
    </source>
</evidence>
<evidence type="ECO:0000256" key="6">
    <source>
        <dbReference type="PIRNR" id="PIRNR018267"/>
    </source>
</evidence>
<comment type="caution">
    <text evidence="7">The sequence shown here is derived from an EMBL/GenBank/DDBJ whole genome shotgun (WGS) entry which is preliminary data.</text>
</comment>
<keyword evidence="5 6" id="KW-0234">DNA repair</keyword>
<protein>
    <recommendedName>
        <fullName evidence="6">Very short patch repair endonuclease</fullName>
        <ecNumber evidence="6">3.1.-.-</ecNumber>
    </recommendedName>
</protein>
<reference evidence="7 8" key="1">
    <citation type="submission" date="2020-05" db="EMBL/GenBank/DDBJ databases">
        <title>Comparative genomic analysis of denitrifying bacteria from Halomonas genus.</title>
        <authorList>
            <person name="Wang L."/>
            <person name="Shao Z."/>
        </authorList>
    </citation>
    <scope>NUCLEOTIDE SEQUENCE [LARGE SCALE GENOMIC DNA]</scope>
    <source>
        <strain evidence="7 8">A4</strain>
    </source>
</reference>
<dbReference type="Pfam" id="PF03852">
    <property type="entry name" value="Vsr"/>
    <property type="match status" value="1"/>
</dbReference>
<evidence type="ECO:0000256" key="2">
    <source>
        <dbReference type="ARBA" id="ARBA00022759"/>
    </source>
</evidence>
<dbReference type="NCBIfam" id="TIGR00632">
    <property type="entry name" value="vsr"/>
    <property type="match status" value="1"/>
</dbReference>
<keyword evidence="1 6" id="KW-0540">Nuclease</keyword>
<dbReference type="InterPro" id="IPR011335">
    <property type="entry name" value="Restrct_endonuc-II-like"/>
</dbReference>
<keyword evidence="3 6" id="KW-0227">DNA damage</keyword>
<dbReference type="Proteomes" id="UP000814385">
    <property type="component" value="Unassembled WGS sequence"/>
</dbReference>
<evidence type="ECO:0000256" key="5">
    <source>
        <dbReference type="ARBA" id="ARBA00023204"/>
    </source>
</evidence>
<proteinExistence type="inferred from homology"/>
<evidence type="ECO:0000256" key="1">
    <source>
        <dbReference type="ARBA" id="ARBA00022722"/>
    </source>
</evidence>
<name>A0ABS9P9K4_9GAMM</name>
<organism evidence="7 8">
    <name type="scientific">Billgrantia campisalis</name>
    <dbReference type="NCBI Taxonomy" id="74661"/>
    <lineage>
        <taxon>Bacteria</taxon>
        <taxon>Pseudomonadati</taxon>
        <taxon>Pseudomonadota</taxon>
        <taxon>Gammaproteobacteria</taxon>
        <taxon>Oceanospirillales</taxon>
        <taxon>Halomonadaceae</taxon>
        <taxon>Billgrantia</taxon>
    </lineage>
</organism>
<dbReference type="InterPro" id="IPR004603">
    <property type="entry name" value="DNA_mismatch_endonuc_vsr"/>
</dbReference>
<gene>
    <name evidence="7" type="primary">vsr</name>
    <name evidence="7" type="ORF">HOP52_11835</name>
</gene>
<dbReference type="PIRSF" id="PIRSF018267">
    <property type="entry name" value="VSR_endonuc"/>
    <property type="match status" value="1"/>
</dbReference>
<dbReference type="EMBL" id="JABFUC010000008">
    <property type="protein sequence ID" value="MCG6658443.1"/>
    <property type="molecule type" value="Genomic_DNA"/>
</dbReference>
<dbReference type="SUPFAM" id="SSF52980">
    <property type="entry name" value="Restriction endonuclease-like"/>
    <property type="match status" value="1"/>
</dbReference>
<evidence type="ECO:0000256" key="3">
    <source>
        <dbReference type="ARBA" id="ARBA00022763"/>
    </source>
</evidence>
<keyword evidence="2 6" id="KW-0255">Endonuclease</keyword>
<evidence type="ECO:0000256" key="4">
    <source>
        <dbReference type="ARBA" id="ARBA00022801"/>
    </source>
</evidence>
<dbReference type="EC" id="3.1.-.-" evidence="6"/>